<dbReference type="InterPro" id="IPR011008">
    <property type="entry name" value="Dimeric_a/b-barrel"/>
</dbReference>
<evidence type="ECO:0000259" key="1">
    <source>
        <dbReference type="PROSITE" id="PS51725"/>
    </source>
</evidence>
<reference evidence="2" key="1">
    <citation type="journal article" date="2020" name="BMC Genomics">
        <title>Correction to: Identification and distribution of gene clusters required for synthesis of sphingolipid metabolism inhibitors in diverse species of the filamentous fungus Fusarium.</title>
        <authorList>
            <person name="Kim H.S."/>
            <person name="Lohmar J.M."/>
            <person name="Busman M."/>
            <person name="Brown D.W."/>
            <person name="Naumann T.A."/>
            <person name="Divon H.H."/>
            <person name="Lysoe E."/>
            <person name="Uhlig S."/>
            <person name="Proctor R.H."/>
        </authorList>
    </citation>
    <scope>NUCLEOTIDE SEQUENCE</scope>
    <source>
        <strain evidence="2">NRRL 22465</strain>
    </source>
</reference>
<evidence type="ECO:0000313" key="3">
    <source>
        <dbReference type="Proteomes" id="UP000635477"/>
    </source>
</evidence>
<dbReference type="Gene3D" id="3.30.70.100">
    <property type="match status" value="1"/>
</dbReference>
<keyword evidence="3" id="KW-1185">Reference proteome</keyword>
<dbReference type="EMBL" id="JABEYC010000881">
    <property type="protein sequence ID" value="KAF4972969.1"/>
    <property type="molecule type" value="Genomic_DNA"/>
</dbReference>
<dbReference type="AlphaFoldDB" id="A0A8H4UBD0"/>
<dbReference type="PANTHER" id="PTHR40624:SF1">
    <property type="entry name" value="BIOSYNTHESIS MONOOXYGENASE, PUTATIVE (AFU_ORTHOLOGUE AFUA_1G12025)-RELATED"/>
    <property type="match status" value="1"/>
</dbReference>
<organism evidence="2 3">
    <name type="scientific">Fusarium zealandicum</name>
    <dbReference type="NCBI Taxonomy" id="1053134"/>
    <lineage>
        <taxon>Eukaryota</taxon>
        <taxon>Fungi</taxon>
        <taxon>Dikarya</taxon>
        <taxon>Ascomycota</taxon>
        <taxon>Pezizomycotina</taxon>
        <taxon>Sordariomycetes</taxon>
        <taxon>Hypocreomycetidae</taxon>
        <taxon>Hypocreales</taxon>
        <taxon>Nectriaceae</taxon>
        <taxon>Fusarium</taxon>
        <taxon>Fusarium staphyleae species complex</taxon>
    </lineage>
</organism>
<comment type="caution">
    <text evidence="2">The sequence shown here is derived from an EMBL/GenBank/DDBJ whole genome shotgun (WGS) entry which is preliminary data.</text>
</comment>
<dbReference type="OrthoDB" id="4520428at2759"/>
<dbReference type="PANTHER" id="PTHR40624">
    <property type="entry name" value="BIOSYNTHESIS MONOOXYGENASE, PUTATIVE (AFU_ORTHOLOGUE AFUA_1G12025)-RELATED"/>
    <property type="match status" value="1"/>
</dbReference>
<proteinExistence type="predicted"/>
<dbReference type="InterPro" id="IPR007138">
    <property type="entry name" value="ABM_dom"/>
</dbReference>
<dbReference type="PROSITE" id="PS51725">
    <property type="entry name" value="ABM"/>
    <property type="match status" value="1"/>
</dbReference>
<dbReference type="SUPFAM" id="SSF54909">
    <property type="entry name" value="Dimeric alpha+beta barrel"/>
    <property type="match status" value="2"/>
</dbReference>
<sequence length="226" mass="25846">MAERILVVARMPTVGGRAREGLLQRLQKISEIASESEPGCLKYAALVPRDDDGKTVYAVEEYKDKESFDTHMASDGVVKINQWFTEETVLDPDEKPDLHILEYLPDLRFVRDEVREHKDPHVIFAELDYIPGGVDTSIPYWKAVVETGRDHEAGTLVYGILKDTQKENRLFSIEAYESPDYLRDVHVPSEAIQNTSSKHGWWLEKIGFGDEDVYPRELLVGEVIRE</sequence>
<name>A0A8H4UBD0_9HYPO</name>
<feature type="domain" description="ABM" evidence="1">
    <location>
        <begin position="5"/>
        <end position="98"/>
    </location>
</feature>
<evidence type="ECO:0000313" key="2">
    <source>
        <dbReference type="EMBL" id="KAF4972969.1"/>
    </source>
</evidence>
<protein>
    <recommendedName>
        <fullName evidence="1">ABM domain-containing protein</fullName>
    </recommendedName>
</protein>
<reference evidence="2" key="2">
    <citation type="submission" date="2020-05" db="EMBL/GenBank/DDBJ databases">
        <authorList>
            <person name="Kim H.-S."/>
            <person name="Proctor R.H."/>
            <person name="Brown D.W."/>
        </authorList>
    </citation>
    <scope>NUCLEOTIDE SEQUENCE</scope>
    <source>
        <strain evidence="2">NRRL 22465</strain>
    </source>
</reference>
<dbReference type="Pfam" id="PF03992">
    <property type="entry name" value="ABM"/>
    <property type="match status" value="1"/>
</dbReference>
<accession>A0A8H4UBD0</accession>
<gene>
    <name evidence="2" type="ORF">FZEAL_9454</name>
</gene>
<dbReference type="Proteomes" id="UP000635477">
    <property type="component" value="Unassembled WGS sequence"/>
</dbReference>